<proteinExistence type="predicted"/>
<protein>
    <recommendedName>
        <fullName evidence="1">Peptidase C45 hydrolase domain-containing protein</fullName>
    </recommendedName>
</protein>
<reference evidence="2" key="2">
    <citation type="submission" date="2020-05" db="EMBL/GenBank/DDBJ databases">
        <authorList>
            <person name="Kim H.-S."/>
            <person name="Proctor R.H."/>
            <person name="Brown D.W."/>
        </authorList>
    </citation>
    <scope>NUCLEOTIDE SEQUENCE</scope>
    <source>
        <strain evidence="2">NRRL 22465</strain>
    </source>
</reference>
<evidence type="ECO:0000259" key="1">
    <source>
        <dbReference type="Pfam" id="PF03417"/>
    </source>
</evidence>
<keyword evidence="3" id="KW-1185">Reference proteome</keyword>
<name>A0A8H4URA0_9HYPO</name>
<accession>A0A8H4URA0</accession>
<dbReference type="OrthoDB" id="189997at2759"/>
<dbReference type="InterPro" id="IPR005079">
    <property type="entry name" value="Peptidase_C45_hydrolase"/>
</dbReference>
<feature type="domain" description="Peptidase C45 hydrolase" evidence="1">
    <location>
        <begin position="116"/>
        <end position="344"/>
    </location>
</feature>
<dbReference type="Gene3D" id="3.60.60.10">
    <property type="entry name" value="Penicillin V Acylase, Chain A"/>
    <property type="match status" value="1"/>
</dbReference>
<dbReference type="Gene3D" id="1.10.10.2120">
    <property type="match status" value="1"/>
</dbReference>
<dbReference type="PANTHER" id="PTHR34180">
    <property type="entry name" value="PEPTIDASE C45"/>
    <property type="match status" value="1"/>
</dbReference>
<dbReference type="NCBIfam" id="NF040521">
    <property type="entry name" value="C45_proenzyme"/>
    <property type="match status" value="1"/>
</dbReference>
<evidence type="ECO:0000313" key="3">
    <source>
        <dbReference type="Proteomes" id="UP000635477"/>
    </source>
</evidence>
<dbReference type="PANTHER" id="PTHR34180:SF1">
    <property type="entry name" value="BETA-ALANYL-DOPAMINE_CARCININE HYDROLASE"/>
    <property type="match status" value="1"/>
</dbReference>
<gene>
    <name evidence="2" type="ORF">FZEAL_2085</name>
</gene>
<dbReference type="Proteomes" id="UP000635477">
    <property type="component" value="Unassembled WGS sequence"/>
</dbReference>
<dbReference type="EMBL" id="JABEYC010000130">
    <property type="protein sequence ID" value="KAF4982201.1"/>
    <property type="molecule type" value="Genomic_DNA"/>
</dbReference>
<dbReference type="Pfam" id="PF03417">
    <property type="entry name" value="AAT"/>
    <property type="match status" value="1"/>
</dbReference>
<sequence>MLEVNCSGTPYEIGHQHGTAAKDKVAGSLAFYRGLFQTTCSMNWKAVQEEASNYVAPLQQLCPRYVDEIRGVADGAGVRFLDMVALNVRTEITFSLFTEDPSIDMRSDGCTSLACRDESGKILLAQNWDWQAEQAPNLFICHISQPGTGLPDISMVTEGGVIGKIGLNSAGVGVCLNAIRARGVDSSRLPIHLALRTVLESMSARAAAKKLHTAGTAGSGHILVSDETEAIGLECTSVGIKELEMDGKGRLVHANHLVLDHPGVVESPWLADSSSRVKRLSSLLGEKPASRSITSSYLFDLFQDEEGYPAAINRRQIDGCATQTLFNIIMDLAARKATVAFGRPTSWYERAELAP</sequence>
<organism evidence="2 3">
    <name type="scientific">Fusarium zealandicum</name>
    <dbReference type="NCBI Taxonomy" id="1053134"/>
    <lineage>
        <taxon>Eukaryota</taxon>
        <taxon>Fungi</taxon>
        <taxon>Dikarya</taxon>
        <taxon>Ascomycota</taxon>
        <taxon>Pezizomycotina</taxon>
        <taxon>Sordariomycetes</taxon>
        <taxon>Hypocreomycetidae</taxon>
        <taxon>Hypocreales</taxon>
        <taxon>Nectriaceae</taxon>
        <taxon>Fusarium</taxon>
        <taxon>Fusarium staphyleae species complex</taxon>
    </lineage>
</organism>
<reference evidence="2" key="1">
    <citation type="journal article" date="2020" name="BMC Genomics">
        <title>Correction to: Identification and distribution of gene clusters required for synthesis of sphingolipid metabolism inhibitors in diverse species of the filamentous fungus Fusarium.</title>
        <authorList>
            <person name="Kim H.S."/>
            <person name="Lohmar J.M."/>
            <person name="Busman M."/>
            <person name="Brown D.W."/>
            <person name="Naumann T.A."/>
            <person name="Divon H.H."/>
            <person name="Lysoe E."/>
            <person name="Uhlig S."/>
            <person name="Proctor R.H."/>
        </authorList>
    </citation>
    <scope>NUCLEOTIDE SEQUENCE</scope>
    <source>
        <strain evidence="2">NRRL 22465</strain>
    </source>
</reference>
<comment type="caution">
    <text evidence="2">The sequence shown here is derived from an EMBL/GenBank/DDBJ whole genome shotgun (WGS) entry which is preliminary data.</text>
</comment>
<evidence type="ECO:0000313" key="2">
    <source>
        <dbReference type="EMBL" id="KAF4982201.1"/>
    </source>
</evidence>
<dbReference type="InterPro" id="IPR047794">
    <property type="entry name" value="C45_proenzyme-like"/>
</dbReference>
<dbReference type="InterPro" id="IPR047801">
    <property type="entry name" value="Peptidase_C45"/>
</dbReference>
<dbReference type="AlphaFoldDB" id="A0A8H4URA0"/>